<evidence type="ECO:0000256" key="6">
    <source>
        <dbReference type="RuleBase" id="RU361277"/>
    </source>
</evidence>
<keyword evidence="5" id="KW-0560">Oxidoreductase</keyword>
<reference evidence="8" key="1">
    <citation type="submission" date="2022-05" db="EMBL/GenBank/DDBJ databases">
        <title>Complete genome sequence of toluene-degrading Gulosibacter sediminis strain ACHW.36C.</title>
        <authorList>
            <person name="Wai A.C."/>
            <person name="Lai G.K."/>
            <person name="Griffin S.D."/>
            <person name="Leung F.C."/>
        </authorList>
    </citation>
    <scope>NUCLEOTIDE SEQUENCE [LARGE SCALE GENOMIC DNA]</scope>
    <source>
        <strain evidence="8">ACHW.36C</strain>
    </source>
</reference>
<sequence length="368" mass="37778">MQISAAVVSAASADFEIQTLDLEDPRAGEIRVKLVATGVCHTDAFIRDGGYPTNFPVVLGHEGAGIVESVGTAVTSVKPGDRVVLGFNSCGHCENCLGGKPAYCLEFNAYNFGGGRTDGSSAISRDGEPVSSNFFGQSSFATYAIATERNVVKVDDDAPLELLGPLGCGLSTGAGAIINSLEVGAGASVGVFGTGAVGSAAIMAAAAVGATTIIALDLNDDRLALAKELGATHSINSGKEDVEARVAEITGGRGLDFVLDTTGVPAVTSSAAPLLAVKGTLGLVGAAKPGAEVNFEVGASLIKGWSFKTIVEGDAVPQDFIPRLVHLWRLGKFPIEKISKTFSFEQINEAFEASKSGEVIKPVLVFEQ</sequence>
<proteinExistence type="inferred from homology"/>
<dbReference type="CDD" id="cd08278">
    <property type="entry name" value="benzyl_alcohol_DH"/>
    <property type="match status" value="1"/>
</dbReference>
<name>A0ABY4MYN1_9MICO</name>
<protein>
    <submittedName>
        <fullName evidence="8">NAD(P)-dependent alcohol dehydrogenase</fullName>
    </submittedName>
</protein>
<keyword evidence="4 6" id="KW-0862">Zinc</keyword>
<dbReference type="InterPro" id="IPR002328">
    <property type="entry name" value="ADH_Zn_CS"/>
</dbReference>
<evidence type="ECO:0000259" key="7">
    <source>
        <dbReference type="SMART" id="SM00829"/>
    </source>
</evidence>
<comment type="similarity">
    <text evidence="2 6">Belongs to the zinc-containing alcohol dehydrogenase family.</text>
</comment>
<dbReference type="PANTHER" id="PTHR43350:SF2">
    <property type="entry name" value="GROES-LIKE ZINC-BINDING ALCOHOL DEHYDROGENASE FAMILY PROTEIN"/>
    <property type="match status" value="1"/>
</dbReference>
<dbReference type="InterPro" id="IPR013149">
    <property type="entry name" value="ADH-like_C"/>
</dbReference>
<evidence type="ECO:0000256" key="4">
    <source>
        <dbReference type="ARBA" id="ARBA00022833"/>
    </source>
</evidence>
<dbReference type="EMBL" id="CP097160">
    <property type="protein sequence ID" value="UQN15504.1"/>
    <property type="molecule type" value="Genomic_DNA"/>
</dbReference>
<feature type="domain" description="Enoyl reductase (ER)" evidence="7">
    <location>
        <begin position="10"/>
        <end position="364"/>
    </location>
</feature>
<dbReference type="SMART" id="SM00829">
    <property type="entry name" value="PKS_ER"/>
    <property type="match status" value="1"/>
</dbReference>
<dbReference type="SUPFAM" id="SSF51735">
    <property type="entry name" value="NAD(P)-binding Rossmann-fold domains"/>
    <property type="match status" value="1"/>
</dbReference>
<dbReference type="InterPro" id="IPR013154">
    <property type="entry name" value="ADH-like_N"/>
</dbReference>
<organism evidence="8">
    <name type="scientific">Gulosibacter sediminis</name>
    <dbReference type="NCBI Taxonomy" id="1729695"/>
    <lineage>
        <taxon>Bacteria</taxon>
        <taxon>Bacillati</taxon>
        <taxon>Actinomycetota</taxon>
        <taxon>Actinomycetes</taxon>
        <taxon>Micrococcales</taxon>
        <taxon>Microbacteriaceae</taxon>
        <taxon>Gulosibacter</taxon>
    </lineage>
</organism>
<evidence type="ECO:0000256" key="3">
    <source>
        <dbReference type="ARBA" id="ARBA00022723"/>
    </source>
</evidence>
<gene>
    <name evidence="8" type="ORF">M3M28_03295</name>
</gene>
<accession>A0ABY4MYN1</accession>
<dbReference type="InterPro" id="IPR036291">
    <property type="entry name" value="NAD(P)-bd_dom_sf"/>
</dbReference>
<comment type="cofactor">
    <cofactor evidence="1 6">
        <name>Zn(2+)</name>
        <dbReference type="ChEBI" id="CHEBI:29105"/>
    </cofactor>
</comment>
<evidence type="ECO:0000313" key="8">
    <source>
        <dbReference type="EMBL" id="UQN15504.1"/>
    </source>
</evidence>
<dbReference type="Gene3D" id="3.40.50.720">
    <property type="entry name" value="NAD(P)-binding Rossmann-like Domain"/>
    <property type="match status" value="1"/>
</dbReference>
<dbReference type="SUPFAM" id="SSF50129">
    <property type="entry name" value="GroES-like"/>
    <property type="match status" value="1"/>
</dbReference>
<keyword evidence="3 6" id="KW-0479">Metal-binding</keyword>
<dbReference type="InterPro" id="IPR020843">
    <property type="entry name" value="ER"/>
</dbReference>
<evidence type="ECO:0000256" key="2">
    <source>
        <dbReference type="ARBA" id="ARBA00008072"/>
    </source>
</evidence>
<dbReference type="Gene3D" id="3.90.180.10">
    <property type="entry name" value="Medium-chain alcohol dehydrogenases, catalytic domain"/>
    <property type="match status" value="1"/>
</dbReference>
<dbReference type="InterPro" id="IPR011032">
    <property type="entry name" value="GroES-like_sf"/>
</dbReference>
<evidence type="ECO:0000256" key="5">
    <source>
        <dbReference type="ARBA" id="ARBA00023002"/>
    </source>
</evidence>
<evidence type="ECO:0000256" key="1">
    <source>
        <dbReference type="ARBA" id="ARBA00001947"/>
    </source>
</evidence>
<dbReference type="PANTHER" id="PTHR43350">
    <property type="entry name" value="NAD-DEPENDENT ALCOHOL DEHYDROGENASE"/>
    <property type="match status" value="1"/>
</dbReference>
<dbReference type="Pfam" id="PF00107">
    <property type="entry name" value="ADH_zinc_N"/>
    <property type="match status" value="1"/>
</dbReference>
<dbReference type="Pfam" id="PF08240">
    <property type="entry name" value="ADH_N"/>
    <property type="match status" value="1"/>
</dbReference>
<dbReference type="PROSITE" id="PS00059">
    <property type="entry name" value="ADH_ZINC"/>
    <property type="match status" value="1"/>
</dbReference>